<evidence type="ECO:0000313" key="2">
    <source>
        <dbReference type="EMBL" id="PRQ49056.1"/>
    </source>
</evidence>
<reference evidence="2 3" key="1">
    <citation type="journal article" date="2018" name="Nat. Genet.">
        <title>The Rosa genome provides new insights in the design of modern roses.</title>
        <authorList>
            <person name="Bendahmane M."/>
        </authorList>
    </citation>
    <scope>NUCLEOTIDE SEQUENCE [LARGE SCALE GENOMIC DNA]</scope>
    <source>
        <strain evidence="3">cv. Old Blush</strain>
    </source>
</reference>
<evidence type="ECO:0000313" key="3">
    <source>
        <dbReference type="Proteomes" id="UP000238479"/>
    </source>
</evidence>
<proteinExistence type="predicted"/>
<name>A0A2P6RRJ3_ROSCH</name>
<dbReference type="Proteomes" id="UP000238479">
    <property type="component" value="Chromosome 2"/>
</dbReference>
<comment type="caution">
    <text evidence="2">The sequence shown here is derived from an EMBL/GenBank/DDBJ whole genome shotgun (WGS) entry which is preliminary data.</text>
</comment>
<sequence>MGGYYPQPPYPGDILHNHNFHLSLRMIPPTLTLMMTLQTQIGFLEKMRIMIMI</sequence>
<evidence type="ECO:0000256" key="1">
    <source>
        <dbReference type="SAM" id="Phobius"/>
    </source>
</evidence>
<gene>
    <name evidence="2" type="ORF">RchiOBHm_Chr2g0117661</name>
</gene>
<dbReference type="Gramene" id="PRQ49056">
    <property type="protein sequence ID" value="PRQ49056"/>
    <property type="gene ID" value="RchiOBHm_Chr2g0117661"/>
</dbReference>
<keyword evidence="1" id="KW-0812">Transmembrane</keyword>
<feature type="transmembrane region" description="Helical" evidence="1">
    <location>
        <begin position="26"/>
        <end position="44"/>
    </location>
</feature>
<accession>A0A2P6RRJ3</accession>
<keyword evidence="1" id="KW-1133">Transmembrane helix</keyword>
<dbReference type="EMBL" id="PDCK01000040">
    <property type="protein sequence ID" value="PRQ49056.1"/>
    <property type="molecule type" value="Genomic_DNA"/>
</dbReference>
<keyword evidence="3" id="KW-1185">Reference proteome</keyword>
<protein>
    <submittedName>
        <fullName evidence="2">Uncharacterized protein</fullName>
    </submittedName>
</protein>
<dbReference type="AlphaFoldDB" id="A0A2P6RRJ3"/>
<organism evidence="2 3">
    <name type="scientific">Rosa chinensis</name>
    <name type="common">China rose</name>
    <dbReference type="NCBI Taxonomy" id="74649"/>
    <lineage>
        <taxon>Eukaryota</taxon>
        <taxon>Viridiplantae</taxon>
        <taxon>Streptophyta</taxon>
        <taxon>Embryophyta</taxon>
        <taxon>Tracheophyta</taxon>
        <taxon>Spermatophyta</taxon>
        <taxon>Magnoliopsida</taxon>
        <taxon>eudicotyledons</taxon>
        <taxon>Gunneridae</taxon>
        <taxon>Pentapetalae</taxon>
        <taxon>rosids</taxon>
        <taxon>fabids</taxon>
        <taxon>Rosales</taxon>
        <taxon>Rosaceae</taxon>
        <taxon>Rosoideae</taxon>
        <taxon>Rosoideae incertae sedis</taxon>
        <taxon>Rosa</taxon>
    </lineage>
</organism>
<keyword evidence="1" id="KW-0472">Membrane</keyword>